<name>A0A3A8EFN1_9GAMM</name>
<feature type="transmembrane region" description="Helical" evidence="2">
    <location>
        <begin position="38"/>
        <end position="56"/>
    </location>
</feature>
<keyword evidence="2" id="KW-0472">Membrane</keyword>
<dbReference type="RefSeq" id="WP_120370249.1">
    <property type="nucleotide sequence ID" value="NZ_BKYM01000011.1"/>
</dbReference>
<feature type="region of interest" description="Disordered" evidence="1">
    <location>
        <begin position="77"/>
        <end position="102"/>
    </location>
</feature>
<dbReference type="Proteomes" id="UP000269001">
    <property type="component" value="Unassembled WGS sequence"/>
</dbReference>
<gene>
    <name evidence="3" type="ORF">D7V21_09430</name>
</gene>
<keyword evidence="4" id="KW-1185">Reference proteome</keyword>
<evidence type="ECO:0000256" key="2">
    <source>
        <dbReference type="SAM" id="Phobius"/>
    </source>
</evidence>
<evidence type="ECO:0000313" key="4">
    <source>
        <dbReference type="Proteomes" id="UP000269001"/>
    </source>
</evidence>
<protein>
    <submittedName>
        <fullName evidence="3">Uncharacterized protein</fullName>
    </submittedName>
</protein>
<keyword evidence="2" id="KW-0812">Transmembrane</keyword>
<feature type="transmembrane region" description="Helical" evidence="2">
    <location>
        <begin position="6"/>
        <end position="26"/>
    </location>
</feature>
<dbReference type="AlphaFoldDB" id="A0A3A8EFN1"/>
<comment type="caution">
    <text evidence="3">The sequence shown here is derived from an EMBL/GenBank/DDBJ whole genome shotgun (WGS) entry which is preliminary data.</text>
</comment>
<sequence length="267" mass="29502">MGFLNGLFALLSVVFLVLLIVGLINPSWVKMKSRGKSTLIYFIAMLACSVVVGVTTSDEEKARQKAESEKRQQIEAAEAEKKKIDSEQNKQESINPPQPEVIPEISKETLKPVANEQSNASLGFTPEEFRQKLNDEIIQVDADGLKPLKKIEVVKGTFNIGDLSGLDLSLLGKVNNQGKIESLNYIFPPSKTEEEVAGVLLYLGLTAKILNPEISMEKKSPKIVDLITKAAKGIDNKENMHREKVGNVTYFTNASKNTGFWFGFDAE</sequence>
<feature type="compositionally biased region" description="Basic and acidic residues" evidence="1">
    <location>
        <begin position="77"/>
        <end position="90"/>
    </location>
</feature>
<keyword evidence="2" id="KW-1133">Transmembrane helix</keyword>
<evidence type="ECO:0000313" key="3">
    <source>
        <dbReference type="EMBL" id="RKG33385.1"/>
    </source>
</evidence>
<proteinExistence type="predicted"/>
<evidence type="ECO:0000256" key="1">
    <source>
        <dbReference type="SAM" id="MobiDB-lite"/>
    </source>
</evidence>
<organism evidence="3 4">
    <name type="scientific">Acinetobacter guerrae</name>
    <dbReference type="NCBI Taxonomy" id="1843371"/>
    <lineage>
        <taxon>Bacteria</taxon>
        <taxon>Pseudomonadati</taxon>
        <taxon>Pseudomonadota</taxon>
        <taxon>Gammaproteobacteria</taxon>
        <taxon>Moraxellales</taxon>
        <taxon>Moraxellaceae</taxon>
        <taxon>Acinetobacter</taxon>
    </lineage>
</organism>
<dbReference type="EMBL" id="RAXU01000010">
    <property type="protein sequence ID" value="RKG33385.1"/>
    <property type="molecule type" value="Genomic_DNA"/>
</dbReference>
<accession>A0A3A8EFN1</accession>
<reference evidence="3 4" key="1">
    <citation type="submission" date="2018-09" db="EMBL/GenBank/DDBJ databases">
        <title>The draft genome of Acinetobacter spp. strains.</title>
        <authorList>
            <person name="Qin J."/>
            <person name="Feng Y."/>
            <person name="Zong Z."/>
        </authorList>
    </citation>
    <scope>NUCLEOTIDE SEQUENCE [LARGE SCALE GENOMIC DNA]</scope>
    <source>
        <strain evidence="3 4">WCHAc060096</strain>
    </source>
</reference>